<organism evidence="1 2">
    <name type="scientific">Ogataea polymorpha</name>
    <dbReference type="NCBI Taxonomy" id="460523"/>
    <lineage>
        <taxon>Eukaryota</taxon>
        <taxon>Fungi</taxon>
        <taxon>Dikarya</taxon>
        <taxon>Ascomycota</taxon>
        <taxon>Saccharomycotina</taxon>
        <taxon>Pichiomycetes</taxon>
        <taxon>Pichiales</taxon>
        <taxon>Pichiaceae</taxon>
        <taxon>Ogataea</taxon>
    </lineage>
</organism>
<reference evidence="1" key="2">
    <citation type="submission" date="2021-01" db="EMBL/GenBank/DDBJ databases">
        <authorList>
            <person name="Schikora-Tamarit M.A."/>
        </authorList>
    </citation>
    <scope>NUCLEOTIDE SEQUENCE</scope>
    <source>
        <strain evidence="1">NCAIM Y.01608</strain>
    </source>
</reference>
<dbReference type="Proteomes" id="UP000788993">
    <property type="component" value="Unassembled WGS sequence"/>
</dbReference>
<evidence type="ECO:0000313" key="2">
    <source>
        <dbReference type="Proteomes" id="UP000788993"/>
    </source>
</evidence>
<reference evidence="1" key="1">
    <citation type="journal article" date="2021" name="Open Biol.">
        <title>Shared evolutionary footprints suggest mitochondrial oxidative damage underlies multiple complex I losses in fungi.</title>
        <authorList>
            <person name="Schikora-Tamarit M.A."/>
            <person name="Marcet-Houben M."/>
            <person name="Nosek J."/>
            <person name="Gabaldon T."/>
        </authorList>
    </citation>
    <scope>NUCLEOTIDE SEQUENCE</scope>
    <source>
        <strain evidence="1">NCAIM Y.01608</strain>
    </source>
</reference>
<name>A0A9P8SZ15_9ASCO</name>
<protein>
    <submittedName>
        <fullName evidence="1">Uncharacterized protein</fullName>
    </submittedName>
</protein>
<comment type="caution">
    <text evidence="1">The sequence shown here is derived from an EMBL/GenBank/DDBJ whole genome shotgun (WGS) entry which is preliminary data.</text>
</comment>
<evidence type="ECO:0000313" key="1">
    <source>
        <dbReference type="EMBL" id="KAH3659614.1"/>
    </source>
</evidence>
<dbReference type="AlphaFoldDB" id="A0A9P8SZ15"/>
<accession>A0A9P8SZ15</accession>
<sequence length="92" mass="10228">MEEFISNGLTKPVCGALLLSLFAVPVTVEPVAIVSLSLNVWLSISLAYDRTLAKLFTERSYFPWLEKMLELLEPFDSKENDDLADSGSMNVS</sequence>
<keyword evidence="2" id="KW-1185">Reference proteome</keyword>
<proteinExistence type="predicted"/>
<dbReference type="EMBL" id="JAEUBD010001504">
    <property type="protein sequence ID" value="KAH3659614.1"/>
    <property type="molecule type" value="Genomic_DNA"/>
</dbReference>
<gene>
    <name evidence="1" type="ORF">OGATHE_005659</name>
</gene>